<dbReference type="PANTHER" id="PTHR11008:SF29">
    <property type="entry name" value="IP17226P"/>
    <property type="match status" value="1"/>
</dbReference>
<accession>A0A8K0GMN5</accession>
<dbReference type="OrthoDB" id="6747947at2759"/>
<dbReference type="SMART" id="SM00700">
    <property type="entry name" value="JHBP"/>
    <property type="match status" value="1"/>
</dbReference>
<evidence type="ECO:0000256" key="1">
    <source>
        <dbReference type="SAM" id="SignalP"/>
    </source>
</evidence>
<dbReference type="EMBL" id="VTPC01001081">
    <property type="protein sequence ID" value="KAF2903208.1"/>
    <property type="molecule type" value="Genomic_DNA"/>
</dbReference>
<dbReference type="GO" id="GO:0005615">
    <property type="term" value="C:extracellular space"/>
    <property type="evidence" value="ECO:0007669"/>
    <property type="project" value="TreeGrafter"/>
</dbReference>
<dbReference type="InterPro" id="IPR010562">
    <property type="entry name" value="Haemolymph_juvenile_hormone-bd"/>
</dbReference>
<dbReference type="InterPro" id="IPR038606">
    <property type="entry name" value="To_sf"/>
</dbReference>
<gene>
    <name evidence="2" type="ORF">ILUMI_02979</name>
</gene>
<keyword evidence="3" id="KW-1185">Reference proteome</keyword>
<keyword evidence="1" id="KW-0732">Signal</keyword>
<comment type="caution">
    <text evidence="2">The sequence shown here is derived from an EMBL/GenBank/DDBJ whole genome shotgun (WGS) entry which is preliminary data.</text>
</comment>
<dbReference type="Proteomes" id="UP000801492">
    <property type="component" value="Unassembled WGS sequence"/>
</dbReference>
<dbReference type="AlphaFoldDB" id="A0A8K0GMN5"/>
<proteinExistence type="predicted"/>
<evidence type="ECO:0000313" key="2">
    <source>
        <dbReference type="EMBL" id="KAF2903208.1"/>
    </source>
</evidence>
<reference evidence="2" key="1">
    <citation type="submission" date="2019-08" db="EMBL/GenBank/DDBJ databases">
        <title>The genome of the North American firefly Photinus pyralis.</title>
        <authorList>
            <consortium name="Photinus pyralis genome working group"/>
            <person name="Fallon T.R."/>
            <person name="Sander Lower S.E."/>
            <person name="Weng J.-K."/>
        </authorList>
    </citation>
    <scope>NUCLEOTIDE SEQUENCE</scope>
    <source>
        <strain evidence="2">TRF0915ILg1</strain>
        <tissue evidence="2">Whole body</tissue>
    </source>
</reference>
<protein>
    <submittedName>
        <fullName evidence="2">Uncharacterized protein</fullName>
    </submittedName>
</protein>
<dbReference type="PANTHER" id="PTHR11008">
    <property type="entry name" value="PROTEIN TAKEOUT-LIKE PROTEIN"/>
    <property type="match status" value="1"/>
</dbReference>
<sequence length="254" mass="27910">MLKLSILLVAVLATFVNANSITLELDVDLNGMDPNSVDPYIFENVVKDLFDKIVAQLKEKDPAMIPNIDVDVGEDSDPVRLKLNIEDLIVRGFSSVELTNIKISAIGFKLEFKVDLGVVQIVAPFYKLDGLLVIIPLYGSGTFNLRVVGAALKGNGKLNIAGPSIQDLGLEFMVNQTNLVVTGFLDNEPLSEIISLAVSECFPVFMQNYGKRLGELLAGIIQEIINGALKPKPEPEPEPQPQLPYRTHRLDFLH</sequence>
<evidence type="ECO:0000313" key="3">
    <source>
        <dbReference type="Proteomes" id="UP000801492"/>
    </source>
</evidence>
<dbReference type="Pfam" id="PF06585">
    <property type="entry name" value="JHBP"/>
    <property type="match status" value="1"/>
</dbReference>
<feature type="chain" id="PRO_5035463360" evidence="1">
    <location>
        <begin position="19"/>
        <end position="254"/>
    </location>
</feature>
<organism evidence="2 3">
    <name type="scientific">Ignelater luminosus</name>
    <name type="common">Cucubano</name>
    <name type="synonym">Pyrophorus luminosus</name>
    <dbReference type="NCBI Taxonomy" id="2038154"/>
    <lineage>
        <taxon>Eukaryota</taxon>
        <taxon>Metazoa</taxon>
        <taxon>Ecdysozoa</taxon>
        <taxon>Arthropoda</taxon>
        <taxon>Hexapoda</taxon>
        <taxon>Insecta</taxon>
        <taxon>Pterygota</taxon>
        <taxon>Neoptera</taxon>
        <taxon>Endopterygota</taxon>
        <taxon>Coleoptera</taxon>
        <taxon>Polyphaga</taxon>
        <taxon>Elateriformia</taxon>
        <taxon>Elateroidea</taxon>
        <taxon>Elateridae</taxon>
        <taxon>Agrypninae</taxon>
        <taxon>Pyrophorini</taxon>
        <taxon>Ignelater</taxon>
    </lineage>
</organism>
<dbReference type="Gene3D" id="3.15.10.30">
    <property type="entry name" value="Haemolymph juvenile hormone binding protein"/>
    <property type="match status" value="1"/>
</dbReference>
<feature type="signal peptide" evidence="1">
    <location>
        <begin position="1"/>
        <end position="18"/>
    </location>
</feature>
<name>A0A8K0GMN5_IGNLU</name>